<keyword evidence="3 10" id="KW-0255">Endonuclease</keyword>
<comment type="cofactor">
    <cofactor evidence="10">
        <name>Mg(2+)</name>
        <dbReference type="ChEBI" id="CHEBI:18420"/>
    </cofactor>
    <cofactor evidence="10">
        <name>Mn(2+)</name>
        <dbReference type="ChEBI" id="CHEBI:29035"/>
    </cofactor>
</comment>
<dbReference type="GO" id="GO:0016787">
    <property type="term" value="F:hydrolase activity"/>
    <property type="evidence" value="ECO:0007669"/>
    <property type="project" value="UniProtKB-KW"/>
</dbReference>
<keyword evidence="1 10" id="KW-0540">Nuclease</keyword>
<evidence type="ECO:0000256" key="10">
    <source>
        <dbReference type="HAMAP-Rule" id="MF_01470"/>
    </source>
</evidence>
<keyword evidence="4 10" id="KW-0378">Hydrolase</keyword>
<evidence type="ECO:0000256" key="5">
    <source>
        <dbReference type="ARBA" id="ARBA00022842"/>
    </source>
</evidence>
<dbReference type="NCBIfam" id="TIGR00287">
    <property type="entry name" value="cas1"/>
    <property type="match status" value="1"/>
</dbReference>
<dbReference type="HAMAP" id="MF_01470">
    <property type="entry name" value="Cas1"/>
    <property type="match status" value="1"/>
</dbReference>
<keyword evidence="7 10" id="KW-0238">DNA-binding</keyword>
<dbReference type="KEGG" id="kan:IMCC3317_24530"/>
<evidence type="ECO:0000256" key="8">
    <source>
        <dbReference type="ARBA" id="ARBA00023211"/>
    </source>
</evidence>
<keyword evidence="8 10" id="KW-0464">Manganese</keyword>
<evidence type="ECO:0000256" key="2">
    <source>
        <dbReference type="ARBA" id="ARBA00022723"/>
    </source>
</evidence>
<dbReference type="Pfam" id="PF01867">
    <property type="entry name" value="Cas_Cas1"/>
    <property type="match status" value="1"/>
</dbReference>
<dbReference type="PANTHER" id="PTHR34353">
    <property type="entry name" value="CRISPR-ASSOCIATED ENDONUCLEASE CAS1 1"/>
    <property type="match status" value="1"/>
</dbReference>
<keyword evidence="2 10" id="KW-0479">Metal-binding</keyword>
<gene>
    <name evidence="10 11" type="primary">cas1</name>
    <name evidence="11" type="ORF">IMCC3317_24530</name>
</gene>
<dbReference type="InterPro" id="IPR002729">
    <property type="entry name" value="CRISPR-assoc_Cas1"/>
</dbReference>
<organism evidence="11 12">
    <name type="scientific">Kordia antarctica</name>
    <dbReference type="NCBI Taxonomy" id="1218801"/>
    <lineage>
        <taxon>Bacteria</taxon>
        <taxon>Pseudomonadati</taxon>
        <taxon>Bacteroidota</taxon>
        <taxon>Flavobacteriia</taxon>
        <taxon>Flavobacteriales</taxon>
        <taxon>Flavobacteriaceae</taxon>
        <taxon>Kordia</taxon>
    </lineage>
</organism>
<protein>
    <recommendedName>
        <fullName evidence="10">CRISPR-associated endonuclease Cas1</fullName>
        <ecNumber evidence="10">3.1.-.-</ecNumber>
    </recommendedName>
</protein>
<evidence type="ECO:0000256" key="9">
    <source>
        <dbReference type="ARBA" id="ARBA00038592"/>
    </source>
</evidence>
<name>A0A7L4ZKB7_9FLAO</name>
<feature type="binding site" evidence="10">
    <location>
        <position position="220"/>
    </location>
    <ligand>
        <name>Mn(2+)</name>
        <dbReference type="ChEBI" id="CHEBI:29035"/>
    </ligand>
</feature>
<evidence type="ECO:0000313" key="12">
    <source>
        <dbReference type="Proteomes" id="UP000464657"/>
    </source>
</evidence>
<dbReference type="RefSeq" id="WP_160129729.1">
    <property type="nucleotide sequence ID" value="NZ_CP019288.1"/>
</dbReference>
<dbReference type="EC" id="3.1.-.-" evidence="10"/>
<dbReference type="PANTHER" id="PTHR34353:SF2">
    <property type="entry name" value="CRISPR-ASSOCIATED ENDONUCLEASE CAS1 1"/>
    <property type="match status" value="1"/>
</dbReference>
<dbReference type="OrthoDB" id="9803119at2"/>
<dbReference type="EMBL" id="CP019288">
    <property type="protein sequence ID" value="QHI37075.1"/>
    <property type="molecule type" value="Genomic_DNA"/>
</dbReference>
<dbReference type="GO" id="GO:0004520">
    <property type="term" value="F:DNA endonuclease activity"/>
    <property type="evidence" value="ECO:0007669"/>
    <property type="project" value="InterPro"/>
</dbReference>
<dbReference type="GO" id="GO:0046872">
    <property type="term" value="F:metal ion binding"/>
    <property type="evidence" value="ECO:0007669"/>
    <property type="project" value="UniProtKB-UniRule"/>
</dbReference>
<reference evidence="11 12" key="1">
    <citation type="journal article" date="2013" name="Int. J. Syst. Evol. Microbiol.">
        <title>Kordia antarctica sp. nov., isolated from Antarctic seawater.</title>
        <authorList>
            <person name="Baek K."/>
            <person name="Choi A."/>
            <person name="Kang I."/>
            <person name="Lee K."/>
            <person name="Cho J.C."/>
        </authorList>
    </citation>
    <scope>NUCLEOTIDE SEQUENCE [LARGE SCALE GENOMIC DNA]</scope>
    <source>
        <strain evidence="11 12">IMCC3317</strain>
    </source>
</reference>
<dbReference type="NCBIfam" id="TIGR03639">
    <property type="entry name" value="cas1_NMENI"/>
    <property type="match status" value="1"/>
</dbReference>
<evidence type="ECO:0000256" key="7">
    <source>
        <dbReference type="ARBA" id="ARBA00023125"/>
    </source>
</evidence>
<comment type="similarity">
    <text evidence="10">Belongs to the CRISPR-associated endonuclease Cas1 family.</text>
</comment>
<dbReference type="InterPro" id="IPR019855">
    <property type="entry name" value="CRISPR-assoc_Cas1_NMENI"/>
</dbReference>
<evidence type="ECO:0000256" key="1">
    <source>
        <dbReference type="ARBA" id="ARBA00022722"/>
    </source>
</evidence>
<sequence length="296" mass="34290">MIKRTIYIGSPAYLRLKQKQLVVENPEDKSIKGTVPIEDMALLMLDHYQITLSNQLLLKLQGNNVAVVSCDAHHLPFAMMLPLYGHTEHSDRIKHQLEASEPLKKQLWKQTIEQKIKNQQALLKMNDKPYEQMDLYWQHVKSGDTTNCEAKAAQHHWKYLFENFTRERFGNSPNNLLNFGYAVLRSIVARALVSSGLLPVLGIFHRNKYNPYCLADDIMEPYRPFVDKMVYNYISQYGVPEKLTKECKAYMLNIATQDVWIDGVERPLMVAVTTTTASLYKCYEGELRQIKYPTLD</sequence>
<comment type="function">
    <text evidence="10">CRISPR (clustered regularly interspaced short palindromic repeat), is an adaptive immune system that provides protection against mobile genetic elements (viruses, transposable elements and conjugative plasmids). CRISPR clusters contain spacers, sequences complementary to antecedent mobile elements, and target invading nucleic acids. CRISPR clusters are transcribed and processed into CRISPR RNA (crRNA). Acts as a dsDNA endonuclease. Involved in the integration of spacer DNA into the CRISPR cassette.</text>
</comment>
<dbReference type="InterPro" id="IPR042206">
    <property type="entry name" value="CRISPR-assoc_Cas1_C"/>
</dbReference>
<feature type="binding site" evidence="10">
    <location>
        <position position="149"/>
    </location>
    <ligand>
        <name>Mn(2+)</name>
        <dbReference type="ChEBI" id="CHEBI:29035"/>
    </ligand>
</feature>
<comment type="subunit">
    <text evidence="9 10">Homodimer, forms a heterotetramer with a Cas2 homodimer.</text>
</comment>
<evidence type="ECO:0000313" key="11">
    <source>
        <dbReference type="EMBL" id="QHI37075.1"/>
    </source>
</evidence>
<dbReference type="Gene3D" id="1.20.120.920">
    <property type="entry name" value="CRISPR-associated endonuclease Cas1, C-terminal domain"/>
    <property type="match status" value="1"/>
</dbReference>
<feature type="binding site" evidence="10">
    <location>
        <position position="205"/>
    </location>
    <ligand>
        <name>Mn(2+)</name>
        <dbReference type="ChEBI" id="CHEBI:29035"/>
    </ligand>
</feature>
<evidence type="ECO:0000256" key="6">
    <source>
        <dbReference type="ARBA" id="ARBA00023118"/>
    </source>
</evidence>
<dbReference type="InterPro" id="IPR050646">
    <property type="entry name" value="Cas1"/>
</dbReference>
<dbReference type="GO" id="GO:0051607">
    <property type="term" value="P:defense response to virus"/>
    <property type="evidence" value="ECO:0007669"/>
    <property type="project" value="UniProtKB-UniRule"/>
</dbReference>
<evidence type="ECO:0000256" key="3">
    <source>
        <dbReference type="ARBA" id="ARBA00022759"/>
    </source>
</evidence>
<dbReference type="GO" id="GO:0003677">
    <property type="term" value="F:DNA binding"/>
    <property type="evidence" value="ECO:0007669"/>
    <property type="project" value="UniProtKB-KW"/>
</dbReference>
<evidence type="ECO:0000256" key="4">
    <source>
        <dbReference type="ARBA" id="ARBA00022801"/>
    </source>
</evidence>
<accession>A0A7L4ZKB7</accession>
<dbReference type="AlphaFoldDB" id="A0A7L4ZKB7"/>
<dbReference type="Proteomes" id="UP000464657">
    <property type="component" value="Chromosome"/>
</dbReference>
<keyword evidence="12" id="KW-1185">Reference proteome</keyword>
<keyword evidence="6 10" id="KW-0051">Antiviral defense</keyword>
<keyword evidence="5 10" id="KW-0460">Magnesium</keyword>
<proteinExistence type="inferred from homology"/>
<dbReference type="GO" id="GO:0043571">
    <property type="term" value="P:maintenance of CRISPR repeat elements"/>
    <property type="evidence" value="ECO:0007669"/>
    <property type="project" value="UniProtKB-UniRule"/>
</dbReference>